<evidence type="ECO:0000313" key="2">
    <source>
        <dbReference type="Proteomes" id="UP000788153"/>
    </source>
</evidence>
<comment type="caution">
    <text evidence="1">The sequence shown here is derived from an EMBL/GenBank/DDBJ whole genome shotgun (WGS) entry which is preliminary data.</text>
</comment>
<protein>
    <submittedName>
        <fullName evidence="1">Uncharacterized protein</fullName>
    </submittedName>
</protein>
<accession>A0ABX0TW34</accession>
<keyword evidence="2" id="KW-1185">Reference proteome</keyword>
<evidence type="ECO:0000313" key="1">
    <source>
        <dbReference type="EMBL" id="NIJ22520.1"/>
    </source>
</evidence>
<reference evidence="1 2" key="1">
    <citation type="submission" date="2020-03" db="EMBL/GenBank/DDBJ databases">
        <title>Genomic Encyclopedia of Type Strains, Phase IV (KMG-IV): sequencing the most valuable type-strain genomes for metagenomic binning, comparative biology and taxonomic classification.</title>
        <authorList>
            <person name="Goeker M."/>
        </authorList>
    </citation>
    <scope>NUCLEOTIDE SEQUENCE [LARGE SCALE GENOMIC DNA]</scope>
    <source>
        <strain evidence="1 2">DSM 22753</strain>
    </source>
</reference>
<dbReference type="EMBL" id="JAASQP010000001">
    <property type="protein sequence ID" value="NIJ22520.1"/>
    <property type="molecule type" value="Genomic_DNA"/>
</dbReference>
<name>A0ABX0TW34_9SPHN</name>
<gene>
    <name evidence="1" type="ORF">FHT01_000062</name>
</gene>
<sequence length="271" mass="30275">MRYEDIRNPALPWGYWLHADSSPHGGPLVDEEGRRWKTVREAFWVGRLGMPGTLMLEENLERLMAHLAAVSRRVVHVAESAHDLFAGEQDFDRFYRTWVYAQGLMGGDPPFGTGISAEGNAALVMLASTRPSQVRGVPVGTESIQTLAPLKASDAETAAWLDRVEALAAKLPYRFERRELWRKPAVALVGDGLGEVVPLRRTLWMQSFTDNPSRDRFHVWLAHRLDRWESWGAMAYGRGAPVLTQHLLAMVMTGPDDPDGGVAPGRGRRLL</sequence>
<dbReference type="Proteomes" id="UP000788153">
    <property type="component" value="Unassembled WGS sequence"/>
</dbReference>
<dbReference type="RefSeq" id="WP_140047751.1">
    <property type="nucleotide sequence ID" value="NZ_BAAAEV010000001.1"/>
</dbReference>
<organism evidence="1 2">
    <name type="scientific">Sphingomonas japonica</name>
    <dbReference type="NCBI Taxonomy" id="511662"/>
    <lineage>
        <taxon>Bacteria</taxon>
        <taxon>Pseudomonadati</taxon>
        <taxon>Pseudomonadota</taxon>
        <taxon>Alphaproteobacteria</taxon>
        <taxon>Sphingomonadales</taxon>
        <taxon>Sphingomonadaceae</taxon>
        <taxon>Sphingomonas</taxon>
    </lineage>
</organism>
<proteinExistence type="predicted"/>